<evidence type="ECO:0000256" key="2">
    <source>
        <dbReference type="ARBA" id="ARBA00023326"/>
    </source>
</evidence>
<accession>A0A4R5AJ27</accession>
<dbReference type="OrthoDB" id="5476529at2"/>
<dbReference type="EMBL" id="SMLB01000002">
    <property type="protein sequence ID" value="TDD72643.1"/>
    <property type="molecule type" value="Genomic_DNA"/>
</dbReference>
<keyword evidence="2" id="KW-0624">Polysaccharide degradation</keyword>
<protein>
    <recommendedName>
        <fullName evidence="4">Fibronectin type-III domain-containing protein</fullName>
    </recommendedName>
</protein>
<gene>
    <name evidence="5" type="ORF">E1262_01935</name>
</gene>
<dbReference type="GO" id="GO:0000272">
    <property type="term" value="P:polysaccharide catabolic process"/>
    <property type="evidence" value="ECO:0007669"/>
    <property type="project" value="UniProtKB-KW"/>
</dbReference>
<dbReference type="InterPro" id="IPR013783">
    <property type="entry name" value="Ig-like_fold"/>
</dbReference>
<dbReference type="GO" id="GO:0016798">
    <property type="term" value="F:hydrolase activity, acting on glycosyl bonds"/>
    <property type="evidence" value="ECO:0007669"/>
    <property type="project" value="UniProtKB-KW"/>
</dbReference>
<organism evidence="5 6">
    <name type="scientific">Jiangella aurantiaca</name>
    <dbReference type="NCBI Taxonomy" id="2530373"/>
    <lineage>
        <taxon>Bacteria</taxon>
        <taxon>Bacillati</taxon>
        <taxon>Actinomycetota</taxon>
        <taxon>Actinomycetes</taxon>
        <taxon>Jiangellales</taxon>
        <taxon>Jiangellaceae</taxon>
        <taxon>Jiangella</taxon>
    </lineage>
</organism>
<dbReference type="SUPFAM" id="SSF49265">
    <property type="entry name" value="Fibronectin type III"/>
    <property type="match status" value="1"/>
</dbReference>
<keyword evidence="2" id="KW-0119">Carbohydrate metabolism</keyword>
<proteinExistence type="predicted"/>
<dbReference type="PROSITE" id="PS50853">
    <property type="entry name" value="FN3"/>
    <property type="match status" value="1"/>
</dbReference>
<keyword evidence="6" id="KW-1185">Reference proteome</keyword>
<evidence type="ECO:0000313" key="5">
    <source>
        <dbReference type="EMBL" id="TDD72643.1"/>
    </source>
</evidence>
<reference evidence="5 6" key="1">
    <citation type="submission" date="2019-02" db="EMBL/GenBank/DDBJ databases">
        <title>Draft genome sequences of novel Actinobacteria.</title>
        <authorList>
            <person name="Sahin N."/>
            <person name="Ay H."/>
            <person name="Saygin H."/>
        </authorList>
    </citation>
    <scope>NUCLEOTIDE SEQUENCE [LARGE SCALE GENOMIC DNA]</scope>
    <source>
        <strain evidence="5 6">8K307</strain>
    </source>
</reference>
<dbReference type="AlphaFoldDB" id="A0A4R5AJ27"/>
<feature type="domain" description="Fibronectin type-III" evidence="4">
    <location>
        <begin position="21"/>
        <end position="113"/>
    </location>
</feature>
<dbReference type="RefSeq" id="WP_132101359.1">
    <property type="nucleotide sequence ID" value="NZ_SMLB01000002.1"/>
</dbReference>
<feature type="region of interest" description="Disordered" evidence="3">
    <location>
        <begin position="1"/>
        <end position="20"/>
    </location>
</feature>
<dbReference type="Gene3D" id="2.60.40.10">
    <property type="entry name" value="Immunoglobulins"/>
    <property type="match status" value="1"/>
</dbReference>
<sequence length="145" mass="14928">MSSNVVTVTTPPATDTVAPTAPTNLRETTAGCEEAWLTWNASSDDADPASSLRYDVYVNGVRQPVDSHSPISHTSTVADAAAPGLNTFVVRAVDTSGNISPPSNPTLLRDRLGGGGVSRHGQRIQALPAAAAGCPCPGAGHGRRW</sequence>
<evidence type="ECO:0000259" key="4">
    <source>
        <dbReference type="PROSITE" id="PS50853"/>
    </source>
</evidence>
<keyword evidence="1" id="KW-0326">Glycosidase</keyword>
<comment type="caution">
    <text evidence="5">The sequence shown here is derived from an EMBL/GenBank/DDBJ whole genome shotgun (WGS) entry which is preliminary data.</text>
</comment>
<dbReference type="InterPro" id="IPR003961">
    <property type="entry name" value="FN3_dom"/>
</dbReference>
<evidence type="ECO:0000313" key="6">
    <source>
        <dbReference type="Proteomes" id="UP000295217"/>
    </source>
</evidence>
<keyword evidence="1" id="KW-0378">Hydrolase</keyword>
<name>A0A4R5AJ27_9ACTN</name>
<evidence type="ECO:0000256" key="1">
    <source>
        <dbReference type="ARBA" id="ARBA00023295"/>
    </source>
</evidence>
<dbReference type="InterPro" id="IPR036116">
    <property type="entry name" value="FN3_sf"/>
</dbReference>
<evidence type="ECO:0000256" key="3">
    <source>
        <dbReference type="SAM" id="MobiDB-lite"/>
    </source>
</evidence>
<dbReference type="Proteomes" id="UP000295217">
    <property type="component" value="Unassembled WGS sequence"/>
</dbReference>